<dbReference type="Proteomes" id="UP001165586">
    <property type="component" value="Unassembled WGS sequence"/>
</dbReference>
<dbReference type="RefSeq" id="WP_259540495.1">
    <property type="nucleotide sequence ID" value="NZ_JANLCJ010000007.1"/>
</dbReference>
<reference evidence="1" key="1">
    <citation type="submission" date="2022-08" db="EMBL/GenBank/DDBJ databases">
        <authorList>
            <person name="Deng Y."/>
            <person name="Han X.-F."/>
            <person name="Zhang Y.-Q."/>
        </authorList>
    </citation>
    <scope>NUCLEOTIDE SEQUENCE</scope>
    <source>
        <strain evidence="1">CPCC 203386</strain>
    </source>
</reference>
<dbReference type="EMBL" id="JANLCJ010000007">
    <property type="protein sequence ID" value="MCS5735551.1"/>
    <property type="molecule type" value="Genomic_DNA"/>
</dbReference>
<accession>A0ABT2H6J9</accession>
<protein>
    <recommendedName>
        <fullName evidence="3">Ig-like domain-containing protein</fullName>
    </recommendedName>
</protein>
<name>A0ABT2H6J9_9MICO</name>
<evidence type="ECO:0000313" key="2">
    <source>
        <dbReference type="Proteomes" id="UP001165586"/>
    </source>
</evidence>
<sequence>MLAITGAAGVATAELSTPPGTPIIETLGEPTSGTFTGTGTLDLGPVPAGANGIAVTVTCLTAGSFTFGEFGTKVCAEGDVSTTSWGTVPLGLDQQRTVTIETTADASWSISAGYTKTIETEWGVNEAGQTFGAPKGDQNPDLTPAYALNCKRGYLSAAEVDALFDENMTMEEVKEYINGVNRYDRYLNVYDSDGVTVIGQALVPGTDSEPITINCP</sequence>
<evidence type="ECO:0000313" key="1">
    <source>
        <dbReference type="EMBL" id="MCS5735551.1"/>
    </source>
</evidence>
<keyword evidence="2" id="KW-1185">Reference proteome</keyword>
<evidence type="ECO:0008006" key="3">
    <source>
        <dbReference type="Google" id="ProtNLM"/>
    </source>
</evidence>
<proteinExistence type="predicted"/>
<comment type="caution">
    <text evidence="1">The sequence shown here is derived from an EMBL/GenBank/DDBJ whole genome shotgun (WGS) entry which is preliminary data.</text>
</comment>
<gene>
    <name evidence="1" type="ORF">N1032_17545</name>
</gene>
<organism evidence="1 2">
    <name type="scientific">Herbiconiux daphne</name>
    <dbReference type="NCBI Taxonomy" id="2970914"/>
    <lineage>
        <taxon>Bacteria</taxon>
        <taxon>Bacillati</taxon>
        <taxon>Actinomycetota</taxon>
        <taxon>Actinomycetes</taxon>
        <taxon>Micrococcales</taxon>
        <taxon>Microbacteriaceae</taxon>
        <taxon>Herbiconiux</taxon>
    </lineage>
</organism>